<feature type="domain" description="N-acetyltransferase" evidence="2">
    <location>
        <begin position="176"/>
        <end position="334"/>
    </location>
</feature>
<organism evidence="3 4">
    <name type="scientific">Kitasatospora purpeofusca</name>
    <dbReference type="NCBI Taxonomy" id="67352"/>
    <lineage>
        <taxon>Bacteria</taxon>
        <taxon>Bacillati</taxon>
        <taxon>Actinomycetota</taxon>
        <taxon>Actinomycetes</taxon>
        <taxon>Kitasatosporales</taxon>
        <taxon>Streptomycetaceae</taxon>
        <taxon>Kitasatospora</taxon>
    </lineage>
</organism>
<reference evidence="3" key="1">
    <citation type="submission" date="2022-10" db="EMBL/GenBank/DDBJ databases">
        <title>The complete genomes of actinobacterial strains from the NBC collection.</title>
        <authorList>
            <person name="Joergensen T.S."/>
            <person name="Alvarez Arevalo M."/>
            <person name="Sterndorff E.B."/>
            <person name="Faurdal D."/>
            <person name="Vuksanovic O."/>
            <person name="Mourched A.-S."/>
            <person name="Charusanti P."/>
            <person name="Shaw S."/>
            <person name="Blin K."/>
            <person name="Weber T."/>
        </authorList>
    </citation>
    <scope>NUCLEOTIDE SEQUENCE</scope>
    <source>
        <strain evidence="3">NBC_00222</strain>
    </source>
</reference>
<feature type="region of interest" description="Disordered" evidence="1">
    <location>
        <begin position="334"/>
        <end position="357"/>
    </location>
</feature>
<evidence type="ECO:0000256" key="1">
    <source>
        <dbReference type="SAM" id="MobiDB-lite"/>
    </source>
</evidence>
<evidence type="ECO:0000259" key="2">
    <source>
        <dbReference type="PROSITE" id="PS51186"/>
    </source>
</evidence>
<dbReference type="InterPro" id="IPR016181">
    <property type="entry name" value="Acyl_CoA_acyltransferase"/>
</dbReference>
<dbReference type="Proteomes" id="UP001432222">
    <property type="component" value="Chromosome"/>
</dbReference>
<dbReference type="Pfam" id="PF00583">
    <property type="entry name" value="Acetyltransf_1"/>
    <property type="match status" value="1"/>
</dbReference>
<dbReference type="Gene3D" id="3.40.630.30">
    <property type="match status" value="1"/>
</dbReference>
<keyword evidence="4" id="KW-1185">Reference proteome</keyword>
<evidence type="ECO:0000313" key="3">
    <source>
        <dbReference type="EMBL" id="WUQ81791.1"/>
    </source>
</evidence>
<feature type="domain" description="N-acetyltransferase" evidence="2">
    <location>
        <begin position="4"/>
        <end position="158"/>
    </location>
</feature>
<dbReference type="PROSITE" id="PS51186">
    <property type="entry name" value="GNAT"/>
    <property type="match status" value="2"/>
</dbReference>
<gene>
    <name evidence="3" type="ORF">OHA16_01670</name>
</gene>
<proteinExistence type="predicted"/>
<dbReference type="RefSeq" id="WP_328952866.1">
    <property type="nucleotide sequence ID" value="NZ_CP108110.1"/>
</dbReference>
<evidence type="ECO:0000313" key="4">
    <source>
        <dbReference type="Proteomes" id="UP001432222"/>
    </source>
</evidence>
<accession>A0ABZ1TS39</accession>
<sequence>MSEPGWRPLVRADAPRVAGLLAACEAADRTGDRRGARELLDDWAAPGIDLAAGSVCAWAGPEPVAYAVTRAREHADPVHEMVLDLAAHPAHRTRDVLARLLARSRRAAARRHRERFGDGTPLELHTRTHGHQRWLAEALDAAGHRRARGYRGMRLDLAAHEPAHAPAAAPVLPPGSVLVPFEDRHDAALLTARNAIFAGHPGSVPMTPATWRHAVTGNPYFRPCSSFLLLSADGRQVLCYLLTTEYPTTGAGAEGGGRELYLANAGTSPELHGRGLYRAVITHTLAHAKRLGYRWAVLDVDDTNAMAVGGFYERLGARTFRTWTGHVLSVPTVPTGPARVAQPPNGAGAAGDGSPTT</sequence>
<dbReference type="SUPFAM" id="SSF55729">
    <property type="entry name" value="Acyl-CoA N-acyltransferases (Nat)"/>
    <property type="match status" value="1"/>
</dbReference>
<name>A0ABZ1TS39_9ACTN</name>
<dbReference type="InterPro" id="IPR000182">
    <property type="entry name" value="GNAT_dom"/>
</dbReference>
<protein>
    <recommendedName>
        <fullName evidence="2">N-acetyltransferase domain-containing protein</fullName>
    </recommendedName>
</protein>
<dbReference type="EMBL" id="CP108110">
    <property type="protein sequence ID" value="WUQ81791.1"/>
    <property type="molecule type" value="Genomic_DNA"/>
</dbReference>